<reference evidence="2" key="1">
    <citation type="submission" date="2012-04" db="EMBL/GenBank/DDBJ databases">
        <title>The Genome Sequence of Loa loa.</title>
        <authorList>
            <consortium name="The Broad Institute Genome Sequencing Platform"/>
            <consortium name="Broad Institute Genome Sequencing Center for Infectious Disease"/>
            <person name="Nutman T.B."/>
            <person name="Fink D.L."/>
            <person name="Russ C."/>
            <person name="Young S."/>
            <person name="Zeng Q."/>
            <person name="Gargeya S."/>
            <person name="Alvarado L."/>
            <person name="Berlin A."/>
            <person name="Chapman S.B."/>
            <person name="Chen Z."/>
            <person name="Freedman E."/>
            <person name="Gellesch M."/>
            <person name="Goldberg J."/>
            <person name="Griggs A."/>
            <person name="Gujja S."/>
            <person name="Heilman E.R."/>
            <person name="Heiman D."/>
            <person name="Howarth C."/>
            <person name="Mehta T."/>
            <person name="Neiman D."/>
            <person name="Pearson M."/>
            <person name="Roberts A."/>
            <person name="Saif S."/>
            <person name="Shea T."/>
            <person name="Shenoy N."/>
            <person name="Sisk P."/>
            <person name="Stolte C."/>
            <person name="Sykes S."/>
            <person name="White J."/>
            <person name="Yandava C."/>
            <person name="Haas B."/>
            <person name="Henn M.R."/>
            <person name="Nusbaum C."/>
            <person name="Birren B."/>
        </authorList>
    </citation>
    <scope>NUCLEOTIDE SEQUENCE [LARGE SCALE GENOMIC DNA]</scope>
</reference>
<keyword evidence="2" id="KW-1185">Reference proteome</keyword>
<evidence type="ECO:0000256" key="1">
    <source>
        <dbReference type="SAM" id="MobiDB-lite"/>
    </source>
</evidence>
<protein>
    <submittedName>
        <fullName evidence="3">Uncharacterized protein</fullName>
    </submittedName>
</protein>
<evidence type="ECO:0000313" key="3">
    <source>
        <dbReference type="WBParaSite" id="EN70_8267"/>
    </source>
</evidence>
<feature type="compositionally biased region" description="Polar residues" evidence="1">
    <location>
        <begin position="35"/>
        <end position="51"/>
    </location>
</feature>
<feature type="region of interest" description="Disordered" evidence="1">
    <location>
        <begin position="16"/>
        <end position="51"/>
    </location>
</feature>
<name>A0A1I7W0A5_LOALO</name>
<sequence>MDTTVHTPFCIPLRQQSSHAVKPGDEGEIPPRPLSLSSQPHSIPEDSSNEGCNCNTTPMDLTKGDTFATFVPRKFYLLCAPRRSESLNDNHINLAKVIPVSASQSVMISCDNPKSFLLKSVTPYAQQTTTVPKTPSKFIQPPVLSSPQLISGSLAANRTLPLSLYSFSVPTTNVTTGILPRGPYYDRAADDNLCRNRDPLLVKEMLHEGHCCESAPRRLRLKTMDGSFSGLRSNYGRPGWHDSPRQSTLSYSGPGASRFYTRPAPTLPLLPLGQAYGRGTPRRLMLNNFRESQCCETESLGEPNGFRSNKEGVYNSCYVGNMSSVAISSFMQSTYSAASITYTAAGTAPPPKTGDPDQVVICSSTTSGRTVTYPYPSESKYTYAESDTNHARISLREGICKSSFHSTYRMVRMTNNFVAAWLILRAP</sequence>
<dbReference type="Proteomes" id="UP000095285">
    <property type="component" value="Unassembled WGS sequence"/>
</dbReference>
<organism evidence="2 3">
    <name type="scientific">Loa loa</name>
    <name type="common">Eye worm</name>
    <name type="synonym">Filaria loa</name>
    <dbReference type="NCBI Taxonomy" id="7209"/>
    <lineage>
        <taxon>Eukaryota</taxon>
        <taxon>Metazoa</taxon>
        <taxon>Ecdysozoa</taxon>
        <taxon>Nematoda</taxon>
        <taxon>Chromadorea</taxon>
        <taxon>Rhabditida</taxon>
        <taxon>Spirurina</taxon>
        <taxon>Spiruromorpha</taxon>
        <taxon>Filarioidea</taxon>
        <taxon>Onchocercidae</taxon>
        <taxon>Loa</taxon>
    </lineage>
</organism>
<accession>A0A1I7W0A5</accession>
<proteinExistence type="predicted"/>
<reference evidence="3" key="2">
    <citation type="submission" date="2016-11" db="UniProtKB">
        <authorList>
            <consortium name="WormBaseParasite"/>
        </authorList>
    </citation>
    <scope>IDENTIFICATION</scope>
</reference>
<dbReference type="WBParaSite" id="EN70_8267">
    <property type="protein sequence ID" value="EN70_8267"/>
    <property type="gene ID" value="EN70_8267"/>
</dbReference>
<evidence type="ECO:0000313" key="2">
    <source>
        <dbReference type="Proteomes" id="UP000095285"/>
    </source>
</evidence>
<dbReference type="AlphaFoldDB" id="A0A1I7W0A5"/>